<dbReference type="PROSITE" id="PS50297">
    <property type="entry name" value="ANK_REP_REGION"/>
    <property type="match status" value="8"/>
</dbReference>
<dbReference type="Pfam" id="PF00023">
    <property type="entry name" value="Ank"/>
    <property type="match status" value="1"/>
</dbReference>
<evidence type="ECO:0000256" key="2">
    <source>
        <dbReference type="ARBA" id="ARBA00023043"/>
    </source>
</evidence>
<dbReference type="PANTHER" id="PTHR24198:SF165">
    <property type="entry name" value="ANKYRIN REPEAT-CONTAINING PROTEIN-RELATED"/>
    <property type="match status" value="1"/>
</dbReference>
<name>A0A9W8QT16_9HYPO</name>
<evidence type="ECO:0000313" key="4">
    <source>
        <dbReference type="EMBL" id="KAJ4178295.1"/>
    </source>
</evidence>
<accession>A0A9W8QT16</accession>
<feature type="repeat" description="ANK" evidence="3">
    <location>
        <begin position="511"/>
        <end position="534"/>
    </location>
</feature>
<evidence type="ECO:0000313" key="5">
    <source>
        <dbReference type="Proteomes" id="UP001152087"/>
    </source>
</evidence>
<protein>
    <recommendedName>
        <fullName evidence="6">Ankyrin</fullName>
    </recommendedName>
</protein>
<dbReference type="PANTHER" id="PTHR24198">
    <property type="entry name" value="ANKYRIN REPEAT AND PROTEIN KINASE DOMAIN-CONTAINING PROTEIN"/>
    <property type="match status" value="1"/>
</dbReference>
<dbReference type="InterPro" id="IPR002110">
    <property type="entry name" value="Ankyrin_rpt"/>
</dbReference>
<feature type="repeat" description="ANK" evidence="3">
    <location>
        <begin position="299"/>
        <end position="331"/>
    </location>
</feature>
<evidence type="ECO:0008006" key="6">
    <source>
        <dbReference type="Google" id="ProtNLM"/>
    </source>
</evidence>
<keyword evidence="2 3" id="KW-0040">ANK repeat</keyword>
<dbReference type="AlphaFoldDB" id="A0A9W8QT16"/>
<evidence type="ECO:0000256" key="1">
    <source>
        <dbReference type="ARBA" id="ARBA00022737"/>
    </source>
</evidence>
<feature type="repeat" description="ANK" evidence="3">
    <location>
        <begin position="131"/>
        <end position="163"/>
    </location>
</feature>
<comment type="caution">
    <text evidence="4">The sequence shown here is derived from an EMBL/GenBank/DDBJ whole genome shotgun (WGS) entry which is preliminary data.</text>
</comment>
<dbReference type="SUPFAM" id="SSF48403">
    <property type="entry name" value="Ankyrin repeat"/>
    <property type="match status" value="2"/>
</dbReference>
<organism evidence="4 5">
    <name type="scientific">Fusarium falciforme</name>
    <dbReference type="NCBI Taxonomy" id="195108"/>
    <lineage>
        <taxon>Eukaryota</taxon>
        <taxon>Fungi</taxon>
        <taxon>Dikarya</taxon>
        <taxon>Ascomycota</taxon>
        <taxon>Pezizomycotina</taxon>
        <taxon>Sordariomycetes</taxon>
        <taxon>Hypocreomycetidae</taxon>
        <taxon>Hypocreales</taxon>
        <taxon>Nectriaceae</taxon>
        <taxon>Fusarium</taxon>
        <taxon>Fusarium solani species complex</taxon>
    </lineage>
</organism>
<dbReference type="Proteomes" id="UP001152087">
    <property type="component" value="Unassembled WGS sequence"/>
</dbReference>
<keyword evidence="1" id="KW-0677">Repeat</keyword>
<feature type="repeat" description="ANK" evidence="3">
    <location>
        <begin position="439"/>
        <end position="471"/>
    </location>
</feature>
<feature type="repeat" description="ANK" evidence="3">
    <location>
        <begin position="233"/>
        <end position="265"/>
    </location>
</feature>
<proteinExistence type="predicted"/>
<dbReference type="EMBL" id="JAOQAV010000078">
    <property type="protein sequence ID" value="KAJ4178295.1"/>
    <property type="molecule type" value="Genomic_DNA"/>
</dbReference>
<dbReference type="SMART" id="SM00248">
    <property type="entry name" value="ANK"/>
    <property type="match status" value="15"/>
</dbReference>
<feature type="repeat" description="ANK" evidence="3">
    <location>
        <begin position="98"/>
        <end position="126"/>
    </location>
</feature>
<dbReference type="InterPro" id="IPR036770">
    <property type="entry name" value="Ankyrin_rpt-contain_sf"/>
</dbReference>
<sequence length="651" mass="69984">MVSLASAPFLKCLKLALEFGADPNCKLLNEDHPSSALSIAARWGLPDSCRVLLEAGAHHDADDDPPLIHAVNSGKREIVEMLLEKGAKVDAKLEDGDFHATPLIIAARRDYQDLAKLLIERGAGVDTDVWEGSTALHYAIGGDNPEMVKFLVDSGANTGQTQSGEWSALQQCYAKADCMKVLLEAGADLNWAEPDGTALYLAVYCNALDVAKLILSYRPDLEVKCPAEKSWDSGYAALHVAATNGFTEMLRLLIEAGADLKSTTPMGGTPLILAVANNSEGCTRALLEYDTDIDAKDVLGYTALHCLPSPARLSIAKLLVNRGANLELRNNAGKSVLDLAITSKDGPLVEFLLGKKVDINAAASSSGAALHVGAAAGDLGMVKLLVRKGADVNLAHPWMYGTALQKAYMSRTGTAEGRDAVARFLVDEADADVNAHGGVHGSALDAALLYGTVEAAKFLIERGADVGWKDAWGRRPVHFVALRTPGHFQLLLDSVSDIDDDSLGIATKTNLGHMPLHFAVASGSTDLVELVLSRTRGKTSINEPDEDGWTPLLWACRPCDKWGTPAQVQHAIVKLLLDRGADPLVRGRTWDDKQWSPLKMARYHGATDEVVHLLKKASRYGREKGEKEEFHASKKGVCLSAFCDMCLFNQP</sequence>
<dbReference type="Pfam" id="PF12796">
    <property type="entry name" value="Ank_2"/>
    <property type="match status" value="5"/>
</dbReference>
<feature type="repeat" description="ANK" evidence="3">
    <location>
        <begin position="266"/>
        <end position="298"/>
    </location>
</feature>
<reference evidence="4" key="1">
    <citation type="submission" date="2022-09" db="EMBL/GenBank/DDBJ databases">
        <title>Fusarium specimens isolated from Avocado Roots.</title>
        <authorList>
            <person name="Stajich J."/>
            <person name="Roper C."/>
            <person name="Heimlech-Rivalta G."/>
        </authorList>
    </citation>
    <scope>NUCLEOTIDE SEQUENCE</scope>
    <source>
        <strain evidence="4">A02</strain>
    </source>
</reference>
<feature type="repeat" description="ANK" evidence="3">
    <location>
        <begin position="365"/>
        <end position="397"/>
    </location>
</feature>
<feature type="repeat" description="ANK" evidence="3">
    <location>
        <begin position="62"/>
        <end position="94"/>
    </location>
</feature>
<dbReference type="PRINTS" id="PR01415">
    <property type="entry name" value="ANKYRIN"/>
</dbReference>
<gene>
    <name evidence="4" type="ORF">NW755_013307</name>
</gene>
<evidence type="ECO:0000256" key="3">
    <source>
        <dbReference type="PROSITE-ProRule" id="PRU00023"/>
    </source>
</evidence>
<keyword evidence="5" id="KW-1185">Reference proteome</keyword>
<dbReference type="Gene3D" id="1.25.40.20">
    <property type="entry name" value="Ankyrin repeat-containing domain"/>
    <property type="match status" value="5"/>
</dbReference>
<dbReference type="PROSITE" id="PS50088">
    <property type="entry name" value="ANK_REPEAT"/>
    <property type="match status" value="9"/>
</dbReference>